<name>A0ABV1L3T6_9BACL</name>
<protein>
    <submittedName>
        <fullName evidence="1">Uncharacterized protein</fullName>
    </submittedName>
</protein>
<organism evidence="1 2">
    <name type="scientific">Cohnella silvisoli</name>
    <dbReference type="NCBI Taxonomy" id="2873699"/>
    <lineage>
        <taxon>Bacteria</taxon>
        <taxon>Bacillati</taxon>
        <taxon>Bacillota</taxon>
        <taxon>Bacilli</taxon>
        <taxon>Bacillales</taxon>
        <taxon>Paenibacillaceae</taxon>
        <taxon>Cohnella</taxon>
    </lineage>
</organism>
<accession>A0ABV1L3T6</accession>
<evidence type="ECO:0000313" key="1">
    <source>
        <dbReference type="EMBL" id="MEQ4486427.1"/>
    </source>
</evidence>
<gene>
    <name evidence="1" type="ORF">QJS35_29050</name>
</gene>
<evidence type="ECO:0000313" key="2">
    <source>
        <dbReference type="Proteomes" id="UP001493487"/>
    </source>
</evidence>
<comment type="caution">
    <text evidence="1">The sequence shown here is derived from an EMBL/GenBank/DDBJ whole genome shotgun (WGS) entry which is preliminary data.</text>
</comment>
<dbReference type="RefSeq" id="WP_232189516.1">
    <property type="nucleotide sequence ID" value="NZ_JAIOAP010000020.1"/>
</dbReference>
<proteinExistence type="predicted"/>
<dbReference type="Proteomes" id="UP001493487">
    <property type="component" value="Unassembled WGS sequence"/>
</dbReference>
<reference evidence="1 2" key="1">
    <citation type="journal article" date="2023" name="Genome Announc.">
        <title>Pan-Genome Analyses of the Genus Cohnella and Proposal of the Novel Species Cohnella silvisoli sp. nov., Isolated from Forest Soil.</title>
        <authorList>
            <person name="Wang C."/>
            <person name="Mao L."/>
            <person name="Bao G."/>
            <person name="Zhu H."/>
        </authorList>
    </citation>
    <scope>NUCLEOTIDE SEQUENCE [LARGE SCALE GENOMIC DNA]</scope>
    <source>
        <strain evidence="1 2">NL03-T5-1</strain>
    </source>
</reference>
<keyword evidence="2" id="KW-1185">Reference proteome</keyword>
<sequence length="120" mass="13520">MPIKQQATLKRDVMKLYKDILHMRETADVGDIVRVQKHVPSLLPGVMKRESRKLVEAVVLERVKISSTYQYRIRLLEDNSVQTGNGHMIKLIVRKGGDGNSQTPLSSSYTANHYSAAARS</sequence>
<dbReference type="EMBL" id="JASKHM010000021">
    <property type="protein sequence ID" value="MEQ4486427.1"/>
    <property type="molecule type" value="Genomic_DNA"/>
</dbReference>